<name>A0A0N7JI37_9CAUL</name>
<dbReference type="Gene3D" id="3.40.50.2000">
    <property type="entry name" value="Glycogen Phosphorylase B"/>
    <property type="match status" value="1"/>
</dbReference>
<evidence type="ECO:0000313" key="11">
    <source>
        <dbReference type="Proteomes" id="UP000056905"/>
    </source>
</evidence>
<evidence type="ECO:0000256" key="1">
    <source>
        <dbReference type="ARBA" id="ARBA00004922"/>
    </source>
</evidence>
<accession>A0A0N7JI37</accession>
<keyword evidence="7 8" id="KW-0802">TPR repeat</keyword>
<dbReference type="InterPro" id="IPR011990">
    <property type="entry name" value="TPR-like_helical_dom_sf"/>
</dbReference>
<keyword evidence="5" id="KW-0808">Transferase</keyword>
<comment type="pathway">
    <text evidence="1">Protein modification; protein glycosylation.</text>
</comment>
<keyword evidence="4" id="KW-0328">Glycosyltransferase</keyword>
<keyword evidence="6" id="KW-0677">Repeat</keyword>
<evidence type="ECO:0000256" key="5">
    <source>
        <dbReference type="ARBA" id="ARBA00022679"/>
    </source>
</evidence>
<evidence type="ECO:0000256" key="4">
    <source>
        <dbReference type="ARBA" id="ARBA00022676"/>
    </source>
</evidence>
<dbReference type="Pfam" id="PF13432">
    <property type="entry name" value="TPR_16"/>
    <property type="match status" value="2"/>
</dbReference>
<proteinExistence type="inferred from homology"/>
<evidence type="ECO:0000256" key="3">
    <source>
        <dbReference type="ARBA" id="ARBA00011970"/>
    </source>
</evidence>
<dbReference type="GO" id="GO:0097363">
    <property type="term" value="F:protein O-acetylglucosaminyltransferase activity"/>
    <property type="evidence" value="ECO:0007669"/>
    <property type="project" value="UniProtKB-EC"/>
</dbReference>
<evidence type="ECO:0000259" key="9">
    <source>
        <dbReference type="Pfam" id="PF13844"/>
    </source>
</evidence>
<dbReference type="STRING" id="69395.AQ619_18025"/>
<keyword evidence="11" id="KW-1185">Reference proteome</keyword>
<feature type="repeat" description="TPR" evidence="8">
    <location>
        <begin position="101"/>
        <end position="134"/>
    </location>
</feature>
<protein>
    <recommendedName>
        <fullName evidence="3">protein O-GlcNAc transferase</fullName>
        <ecNumber evidence="3">2.4.1.255</ecNumber>
    </recommendedName>
</protein>
<dbReference type="Gene3D" id="1.25.40.10">
    <property type="entry name" value="Tetratricopeptide repeat domain"/>
    <property type="match status" value="2"/>
</dbReference>
<dbReference type="PANTHER" id="PTHR44998">
    <property type="match status" value="1"/>
</dbReference>
<dbReference type="RefSeq" id="WP_062151004.1">
    <property type="nucleotide sequence ID" value="NZ_CP013002.1"/>
</dbReference>
<dbReference type="PROSITE" id="PS50005">
    <property type="entry name" value="TPR"/>
    <property type="match status" value="1"/>
</dbReference>
<organism evidence="10 11">
    <name type="scientific">Caulobacter henricii</name>
    <dbReference type="NCBI Taxonomy" id="69395"/>
    <lineage>
        <taxon>Bacteria</taxon>
        <taxon>Pseudomonadati</taxon>
        <taxon>Pseudomonadota</taxon>
        <taxon>Alphaproteobacteria</taxon>
        <taxon>Caulobacterales</taxon>
        <taxon>Caulobacteraceae</taxon>
        <taxon>Caulobacter</taxon>
    </lineage>
</organism>
<evidence type="ECO:0000256" key="8">
    <source>
        <dbReference type="PROSITE-ProRule" id="PRU00339"/>
    </source>
</evidence>
<comment type="similarity">
    <text evidence="2">Belongs to the glycosyltransferase 41 family. O-GlcNAc transferase subfamily.</text>
</comment>
<evidence type="ECO:0000256" key="2">
    <source>
        <dbReference type="ARBA" id="ARBA00005386"/>
    </source>
</evidence>
<dbReference type="AlphaFoldDB" id="A0A0N7JI37"/>
<dbReference type="InterPro" id="IPR019734">
    <property type="entry name" value="TPR_rpt"/>
</dbReference>
<reference evidence="10 11" key="1">
    <citation type="submission" date="2015-10" db="EMBL/GenBank/DDBJ databases">
        <title>Conservation of the essential genome among Caulobacter and Brevundimonas species.</title>
        <authorList>
            <person name="Scott D."/>
            <person name="Ely B."/>
        </authorList>
    </citation>
    <scope>NUCLEOTIDE SEQUENCE [LARGE SCALE GENOMIC DNA]</scope>
    <source>
        <strain evidence="10 11">CB4</strain>
    </source>
</reference>
<dbReference type="EMBL" id="CP013002">
    <property type="protein sequence ID" value="ALL15106.1"/>
    <property type="molecule type" value="Genomic_DNA"/>
</dbReference>
<dbReference type="Gene3D" id="3.40.50.11380">
    <property type="match status" value="1"/>
</dbReference>
<dbReference type="SUPFAM" id="SSF48452">
    <property type="entry name" value="TPR-like"/>
    <property type="match status" value="1"/>
</dbReference>
<evidence type="ECO:0000313" key="10">
    <source>
        <dbReference type="EMBL" id="ALL15106.1"/>
    </source>
</evidence>
<dbReference type="PANTHER" id="PTHR44998:SF1">
    <property type="entry name" value="UDP-N-ACETYLGLUCOSAMINE--PEPTIDE N-ACETYLGLUCOSAMINYLTRANSFERASE 110 KDA SUBUNIT"/>
    <property type="match status" value="1"/>
</dbReference>
<dbReference type="KEGG" id="chq:AQ619_18025"/>
<dbReference type="Proteomes" id="UP000056905">
    <property type="component" value="Chromosome"/>
</dbReference>
<dbReference type="Pfam" id="PF13844">
    <property type="entry name" value="Glyco_transf_41"/>
    <property type="match status" value="2"/>
</dbReference>
<feature type="domain" description="O-GlcNAc transferase C-terminal" evidence="9">
    <location>
        <begin position="279"/>
        <end position="421"/>
    </location>
</feature>
<dbReference type="OrthoDB" id="146908at2"/>
<evidence type="ECO:0000256" key="6">
    <source>
        <dbReference type="ARBA" id="ARBA00022737"/>
    </source>
</evidence>
<dbReference type="EC" id="2.4.1.255" evidence="3"/>
<feature type="domain" description="O-GlcNAc transferase C-terminal" evidence="9">
    <location>
        <begin position="437"/>
        <end position="624"/>
    </location>
</feature>
<sequence>MATARAAFDLYRAGRLAEAAALCERLVIEAPSVEAWHLLGVSRLGLGQAEGALTALDAGLALDARRSGLLSARALALNALVRDVEAVDAARAAIAADPDNPPVLNALGVSLRRLGKAEQALTAYDAALAAEPGFVDALCNRAVALTDLGRFDAALAAHDLAVRAAPREARALANRAALKSLLNRPAEAARDLEAVLELDPLYPRLAGDLMWARRQTCDWREDAALDMLVKADLKLGRPGVSPFAALAMFDIPALHRRCAELAAPPPVPRPGRSCHMPGSPIPVAYLSADLHDHATARLLAGVLEAHDRDRFEITLLSYGPDLGGELRDRIDRAAHHRIDVRSLSDAEVADLVEQLGIEILVDLKGYTQDGRPGILAHRAAPVQVSWLGYPGTLGCPYVDYVIADPVVLPRGAESDWSEAVVRLPLYQPNDALTEATTPVPARADEGLPEDAFVFGCLNSPGKITPETFAAWMRILTRSPGSVLWLYEGVPGASANLRAQAAELGVDPRRLVFARPVQHAAHLARQDLADLMLDTSPYGAHTTASDALRRGVPLLTAPGKSFASRVAASLLTRLGLPELIAADTEAYVAQAVRLAGDRAALTALKTRLEDTLHTSAVFDPAVFAATLERAFETMAKRSWAGLSPESFDVEPF</sequence>
<dbReference type="SMART" id="SM00028">
    <property type="entry name" value="TPR"/>
    <property type="match status" value="5"/>
</dbReference>
<evidence type="ECO:0000256" key="7">
    <source>
        <dbReference type="ARBA" id="ARBA00022803"/>
    </source>
</evidence>
<gene>
    <name evidence="10" type="ORF">AQ619_18025</name>
</gene>
<dbReference type="InterPro" id="IPR029489">
    <property type="entry name" value="OGT/SEC/SPY_C"/>
</dbReference>